<proteinExistence type="predicted"/>
<comment type="caution">
    <text evidence="1">The sequence shown here is derived from an EMBL/GenBank/DDBJ whole genome shotgun (WGS) entry which is preliminary data.</text>
</comment>
<reference evidence="1" key="1">
    <citation type="submission" date="2016-08" db="EMBL/GenBank/DDBJ databases">
        <authorList>
            <person name="Ngugi D.K."/>
            <person name="Miyake S."/>
            <person name="Stingl U."/>
        </authorList>
    </citation>
    <scope>NUCLEOTIDE SEQUENCE</scope>
    <source>
        <strain evidence="1">SCG-D08WGA-EpuloA1</strain>
    </source>
</reference>
<name>A0ACC8XHN2_9FIRM</name>
<evidence type="ECO:0000313" key="2">
    <source>
        <dbReference type="Proteomes" id="UP000188637"/>
    </source>
</evidence>
<gene>
    <name evidence="1" type="ORF">AN640_06000</name>
</gene>
<accession>A0ACC8XHN2</accession>
<protein>
    <submittedName>
        <fullName evidence="1">Uncharacterized protein</fullName>
    </submittedName>
</protein>
<evidence type="ECO:0000313" key="1">
    <source>
        <dbReference type="EMBL" id="ONI43897.1"/>
    </source>
</evidence>
<dbReference type="EMBL" id="LJHD01000131">
    <property type="protein sequence ID" value="ONI43897.1"/>
    <property type="molecule type" value="Genomic_DNA"/>
</dbReference>
<organism evidence="1 2">
    <name type="scientific">Candidatus Epulonipiscium fishelsonii</name>
    <dbReference type="NCBI Taxonomy" id="77094"/>
    <lineage>
        <taxon>Bacteria</taxon>
        <taxon>Bacillati</taxon>
        <taxon>Bacillota</taxon>
        <taxon>Clostridia</taxon>
        <taxon>Lachnospirales</taxon>
        <taxon>Lachnospiraceae</taxon>
        <taxon>Candidatus Epulonipiscium</taxon>
    </lineage>
</organism>
<sequence length="589" mass="68751">MVEANLKEIELEIQSTHMKIEKAKNDIDYTLKLYNEHTEKYAISKYEPKIKAYKNVSLNDFNKDTLWIIMGYGFGYGIKKILDYRGAFRHKVIVIEPNEELLKYQMEFEPINEDEIIFFSGTDFTKLREILTIYNEKIILGEFCIITNKVYLYFYEEYFKYINDILKNNIMHARLMYGFAAIRTMEEIEHTILNYNFIKNSYFLSDLTKYKNVPAVIVSAGPSLSKNIDQLKDFNGLIFVVSRNINSIYERNIEADFIVHADSNDFTFNLLKENTCLDYPMICSNHSNYNLLEKYKGIKYFTTNGRKTCEGLGLEINKLTYAISVSVLAMSAAIHLKCNPIIFIGQDVAFTDDKFHDIGSRDEEEIKNFKIPKNFILTKAFDEKSEVKTSEMFLGIKENIEGHIKDNPDINFINATEGGAYIEGCTHMSLKNVIEKYNPESKIKIEHVKPFQSNVKVDLKDIIIEIEEVLSLVKSLLDLCNDINEAIKYKNIENIRIKYAKIEELLDQIDQYTVHHLVSILELSSRVQKRTEDAEEILNEKLKMVKNNDLEEIYSEYSRSIKNFKIDYELVQENLGKILELLKTEYRKG</sequence>
<keyword evidence="2" id="KW-1185">Reference proteome</keyword>
<dbReference type="Proteomes" id="UP000188637">
    <property type="component" value="Unassembled WGS sequence"/>
</dbReference>